<dbReference type="PATRIC" id="fig|1140003.3.peg.1628"/>
<dbReference type="EMBL" id="ASWO01000003">
    <property type="protein sequence ID" value="EOT86147.1"/>
    <property type="molecule type" value="Genomic_DNA"/>
</dbReference>
<dbReference type="Pfam" id="PF02929">
    <property type="entry name" value="Bgal_small_N"/>
    <property type="match status" value="1"/>
</dbReference>
<dbReference type="GO" id="GO:0005990">
    <property type="term" value="P:lactose catabolic process"/>
    <property type="evidence" value="ECO:0007669"/>
    <property type="project" value="TreeGrafter"/>
</dbReference>
<dbReference type="RefSeq" id="WP_016186127.1">
    <property type="nucleotide sequence ID" value="NZ_ASWO01000003.1"/>
</dbReference>
<dbReference type="Proteomes" id="UP000015961">
    <property type="component" value="Unassembled WGS sequence"/>
</dbReference>
<evidence type="ECO:0000313" key="7">
    <source>
        <dbReference type="Proteomes" id="UP000015961"/>
    </source>
</evidence>
<dbReference type="InterPro" id="IPR004199">
    <property type="entry name" value="B-gal_small/dom_5"/>
</dbReference>
<dbReference type="eggNOG" id="COG3250">
    <property type="taxonomic scope" value="Bacteria"/>
</dbReference>
<comment type="catalytic activity">
    <reaction evidence="1">
        <text>Hydrolysis of terminal non-reducing beta-D-galactose residues in beta-D-galactosides.</text>
        <dbReference type="EC" id="3.2.1.23"/>
    </reaction>
</comment>
<dbReference type="GO" id="GO:0004565">
    <property type="term" value="F:beta-galactosidase activity"/>
    <property type="evidence" value="ECO:0007669"/>
    <property type="project" value="UniProtKB-EC"/>
</dbReference>
<dbReference type="PANTHER" id="PTHR46323">
    <property type="entry name" value="BETA-GALACTOSIDASE"/>
    <property type="match status" value="1"/>
</dbReference>
<gene>
    <name evidence="6" type="ORF">I573_00900</name>
</gene>
<dbReference type="InterPro" id="IPR011013">
    <property type="entry name" value="Gal_mutarotase_sf_dom"/>
</dbReference>
<sequence length="321" mass="35744">MKNTAKLSVVYGDVVLGVHGENFSYLFSYASGGLESVKVNQREWIYRPIKPTFWRALTDNDRGSQFHLKSGMWLGADQFTQCVAIKVVADDQDQTAVATAPANNQFQETQAVDTLAITYTYETITVPKTTTEITYTVRPDGKIKVTAHYHGQPSLPELPVFGIRLVMPTLATGFTYDGLSGETYPDRKQGGKPGQYHVTGLPVAPYLVPQDSGMHMETNWVEVVRDTQLDNKAIQRTATSLRVQAIDTPFHFSCVPYTPLELESATHQEELPLARRTVLSLYRAVRGVGGIDSWGSDVLPDYRVSAQEDHILEVELSFPEK</sequence>
<dbReference type="GO" id="GO:0030246">
    <property type="term" value="F:carbohydrate binding"/>
    <property type="evidence" value="ECO:0007669"/>
    <property type="project" value="InterPro"/>
</dbReference>
<dbReference type="EC" id="3.2.1.23" evidence="2"/>
<dbReference type="InterPro" id="IPR050347">
    <property type="entry name" value="Bact_Beta-galactosidase"/>
</dbReference>
<dbReference type="PANTHER" id="PTHR46323:SF2">
    <property type="entry name" value="BETA-GALACTOSIDASE"/>
    <property type="match status" value="1"/>
</dbReference>
<dbReference type="GO" id="GO:0009341">
    <property type="term" value="C:beta-galactosidase complex"/>
    <property type="evidence" value="ECO:0007669"/>
    <property type="project" value="InterPro"/>
</dbReference>
<evidence type="ECO:0000259" key="5">
    <source>
        <dbReference type="SMART" id="SM01038"/>
    </source>
</evidence>
<comment type="caution">
    <text evidence="6">The sequence shown here is derived from an EMBL/GenBank/DDBJ whole genome shotgun (WGS) entry which is preliminary data.</text>
</comment>
<evidence type="ECO:0000313" key="6">
    <source>
        <dbReference type="EMBL" id="EOT86147.1"/>
    </source>
</evidence>
<dbReference type="InterPro" id="IPR014718">
    <property type="entry name" value="GH-type_carb-bd"/>
</dbReference>
<keyword evidence="7" id="KW-1185">Reference proteome</keyword>
<proteinExistence type="predicted"/>
<protein>
    <recommendedName>
        <fullName evidence="2">beta-galactosidase</fullName>
        <ecNumber evidence="2">3.2.1.23</ecNumber>
    </recommendedName>
</protein>
<dbReference type="OrthoDB" id="1934936at2"/>
<evidence type="ECO:0000256" key="1">
    <source>
        <dbReference type="ARBA" id="ARBA00001412"/>
    </source>
</evidence>
<evidence type="ECO:0000256" key="4">
    <source>
        <dbReference type="ARBA" id="ARBA00023295"/>
    </source>
</evidence>
<keyword evidence="3" id="KW-0378">Hydrolase</keyword>
<reference evidence="6 7" key="1">
    <citation type="submission" date="2013-03" db="EMBL/GenBank/DDBJ databases">
        <title>The Genome Sequence of Enterococcus sulfureus ATCC_49903 (PacBio/Illumina hybrid assembly).</title>
        <authorList>
            <consortium name="The Broad Institute Genomics Platform"/>
            <consortium name="The Broad Institute Genome Sequencing Center for Infectious Disease"/>
            <person name="Earl A."/>
            <person name="Russ C."/>
            <person name="Gilmore M."/>
            <person name="Surin D."/>
            <person name="Walker B."/>
            <person name="Young S."/>
            <person name="Zeng Q."/>
            <person name="Gargeya S."/>
            <person name="Fitzgerald M."/>
            <person name="Haas B."/>
            <person name="Abouelleil A."/>
            <person name="Allen A.W."/>
            <person name="Alvarado L."/>
            <person name="Arachchi H.M."/>
            <person name="Berlin A.M."/>
            <person name="Chapman S.B."/>
            <person name="Gainer-Dewar J."/>
            <person name="Goldberg J."/>
            <person name="Griggs A."/>
            <person name="Gujja S."/>
            <person name="Hansen M."/>
            <person name="Howarth C."/>
            <person name="Imamovic A."/>
            <person name="Ireland A."/>
            <person name="Larimer J."/>
            <person name="McCowan C."/>
            <person name="Murphy C."/>
            <person name="Pearson M."/>
            <person name="Poon T.W."/>
            <person name="Priest M."/>
            <person name="Roberts A."/>
            <person name="Saif S."/>
            <person name="Shea T."/>
            <person name="Sisk P."/>
            <person name="Sykes S."/>
            <person name="Wortman J."/>
            <person name="Nusbaum C."/>
            <person name="Birren B."/>
        </authorList>
    </citation>
    <scope>NUCLEOTIDE SEQUENCE [LARGE SCALE GENOMIC DNA]</scope>
    <source>
        <strain evidence="6 7">ATCC 49903</strain>
    </source>
</reference>
<evidence type="ECO:0000256" key="2">
    <source>
        <dbReference type="ARBA" id="ARBA00012756"/>
    </source>
</evidence>
<dbReference type="Gene3D" id="2.70.98.10">
    <property type="match status" value="1"/>
</dbReference>
<accession>S0L4W1</accession>
<evidence type="ECO:0000256" key="3">
    <source>
        <dbReference type="ARBA" id="ARBA00022801"/>
    </source>
</evidence>
<dbReference type="STRING" id="1140003.OMY_01690"/>
<dbReference type="SMART" id="SM01038">
    <property type="entry name" value="Bgal_small_N"/>
    <property type="match status" value="1"/>
</dbReference>
<dbReference type="SUPFAM" id="SSF74650">
    <property type="entry name" value="Galactose mutarotase-like"/>
    <property type="match status" value="1"/>
</dbReference>
<feature type="domain" description="Beta galactosidase small chain/" evidence="5">
    <location>
        <begin position="17"/>
        <end position="317"/>
    </location>
</feature>
<dbReference type="AlphaFoldDB" id="S0L4W1"/>
<organism evidence="6 7">
    <name type="scientific">Enterococcus sulfureus ATCC 49903</name>
    <dbReference type="NCBI Taxonomy" id="1140003"/>
    <lineage>
        <taxon>Bacteria</taxon>
        <taxon>Bacillati</taxon>
        <taxon>Bacillota</taxon>
        <taxon>Bacilli</taxon>
        <taxon>Lactobacillales</taxon>
        <taxon>Enterococcaceae</taxon>
        <taxon>Enterococcus</taxon>
    </lineage>
</organism>
<keyword evidence="4" id="KW-0326">Glycosidase</keyword>
<name>S0L4W1_9ENTE</name>